<proteinExistence type="inferred from homology"/>
<evidence type="ECO:0000256" key="4">
    <source>
        <dbReference type="HAMAP-Rule" id="MF_00724"/>
    </source>
</evidence>
<comment type="similarity">
    <text evidence="2 4">Belongs to the FliE family.</text>
</comment>
<gene>
    <name evidence="4" type="primary">fliE</name>
    <name evidence="5" type="ORF">GQF02_02310</name>
</gene>
<dbReference type="RefSeq" id="WP_160794521.1">
    <property type="nucleotide sequence ID" value="NZ_WSSB01000001.1"/>
</dbReference>
<evidence type="ECO:0000256" key="2">
    <source>
        <dbReference type="ARBA" id="ARBA00009272"/>
    </source>
</evidence>
<dbReference type="EMBL" id="WSSB01000001">
    <property type="protein sequence ID" value="MXR35808.1"/>
    <property type="molecule type" value="Genomic_DNA"/>
</dbReference>
<evidence type="ECO:0000313" key="5">
    <source>
        <dbReference type="EMBL" id="MXR35808.1"/>
    </source>
</evidence>
<dbReference type="PANTHER" id="PTHR34653:SF1">
    <property type="entry name" value="FLAGELLAR HOOK-BASAL BODY COMPLEX PROTEIN FLIE"/>
    <property type="match status" value="1"/>
</dbReference>
<keyword evidence="6" id="KW-1185">Reference proteome</keyword>
<keyword evidence="5" id="KW-0282">Flagellum</keyword>
<keyword evidence="5" id="KW-0969">Cilium</keyword>
<dbReference type="HAMAP" id="MF_00724">
    <property type="entry name" value="FliE"/>
    <property type="match status" value="1"/>
</dbReference>
<accession>A0A845BKP2</accession>
<keyword evidence="5" id="KW-0966">Cell projection</keyword>
<keyword evidence="3 4" id="KW-0975">Bacterial flagellum</keyword>
<sequence>MLTNPGLMLLSGQSAILRDMATLAQPANIASQPESAADSHSFSDAMMAALQSVDAQGREASDKMTEVDSGRSNDLVGAMILSQEAGLSFSMLTQVRNKVVSAVDDLIKMPV</sequence>
<dbReference type="Pfam" id="PF02049">
    <property type="entry name" value="FliE"/>
    <property type="match status" value="1"/>
</dbReference>
<evidence type="ECO:0000256" key="3">
    <source>
        <dbReference type="ARBA" id="ARBA00023143"/>
    </source>
</evidence>
<evidence type="ECO:0000313" key="6">
    <source>
        <dbReference type="Proteomes" id="UP000467214"/>
    </source>
</evidence>
<organism evidence="5 6">
    <name type="scientific">Craterilacuibacter sinensis</name>
    <dbReference type="NCBI Taxonomy" id="2686017"/>
    <lineage>
        <taxon>Bacteria</taxon>
        <taxon>Pseudomonadati</taxon>
        <taxon>Pseudomonadota</taxon>
        <taxon>Betaproteobacteria</taxon>
        <taxon>Neisseriales</taxon>
        <taxon>Neisseriaceae</taxon>
        <taxon>Craterilacuibacter</taxon>
    </lineage>
</organism>
<dbReference type="AlphaFoldDB" id="A0A845BKP2"/>
<comment type="caution">
    <text evidence="5">The sequence shown here is derived from an EMBL/GenBank/DDBJ whole genome shotgun (WGS) entry which is preliminary data.</text>
</comment>
<dbReference type="InterPro" id="IPR001624">
    <property type="entry name" value="FliE"/>
</dbReference>
<dbReference type="GO" id="GO:0003774">
    <property type="term" value="F:cytoskeletal motor activity"/>
    <property type="evidence" value="ECO:0007669"/>
    <property type="project" value="InterPro"/>
</dbReference>
<reference evidence="5 6" key="1">
    <citation type="submission" date="2019-12" db="EMBL/GenBank/DDBJ databases">
        <title>Neisseriaceae gen. nov. sp. Genome sequencing and assembly.</title>
        <authorList>
            <person name="Liu Z."/>
            <person name="Li A."/>
        </authorList>
    </citation>
    <scope>NUCLEOTIDE SEQUENCE [LARGE SCALE GENOMIC DNA]</scope>
    <source>
        <strain evidence="5 6">B2N2-7</strain>
    </source>
</reference>
<evidence type="ECO:0000256" key="1">
    <source>
        <dbReference type="ARBA" id="ARBA00004117"/>
    </source>
</evidence>
<dbReference type="GO" id="GO:0005198">
    <property type="term" value="F:structural molecule activity"/>
    <property type="evidence" value="ECO:0007669"/>
    <property type="project" value="InterPro"/>
</dbReference>
<protein>
    <recommendedName>
        <fullName evidence="4">Flagellar hook-basal body complex protein FliE</fullName>
    </recommendedName>
</protein>
<name>A0A845BKP2_9NEIS</name>
<dbReference type="Proteomes" id="UP000467214">
    <property type="component" value="Unassembled WGS sequence"/>
</dbReference>
<comment type="subcellular location">
    <subcellularLocation>
        <location evidence="1 4">Bacterial flagellum basal body</location>
    </subcellularLocation>
</comment>
<dbReference type="GO" id="GO:0009425">
    <property type="term" value="C:bacterial-type flagellum basal body"/>
    <property type="evidence" value="ECO:0007669"/>
    <property type="project" value="UniProtKB-SubCell"/>
</dbReference>
<dbReference type="PANTHER" id="PTHR34653">
    <property type="match status" value="1"/>
</dbReference>
<dbReference type="GO" id="GO:0071973">
    <property type="term" value="P:bacterial-type flagellum-dependent cell motility"/>
    <property type="evidence" value="ECO:0007669"/>
    <property type="project" value="InterPro"/>
</dbReference>